<evidence type="ECO:0000256" key="5">
    <source>
        <dbReference type="ARBA" id="ARBA00023242"/>
    </source>
</evidence>
<dbReference type="InterPro" id="IPR013083">
    <property type="entry name" value="Znf_RING/FYVE/PHD"/>
</dbReference>
<evidence type="ECO:0000256" key="6">
    <source>
        <dbReference type="PROSITE-ProRule" id="PRU00146"/>
    </source>
</evidence>
<accession>D8QWL5</accession>
<protein>
    <recommendedName>
        <fullName evidence="11">PHD-type domain-containing protein</fullName>
    </recommendedName>
</protein>
<keyword evidence="3 6" id="KW-0863">Zinc-finger</keyword>
<sequence length="461" mass="51882">MSIFSWLIDGEILSEGAAVSYVNKDSNQVASGVISRDGILCKCCNEVFSMTSFQVHAGDEVHRTAALLTLEDGRSVLECQKQALKKIEQAKCDEPANGQLTVDETALKAMELKESELVVDDVEMDENDDTCAVCGDGGQLVCCDHCPSTFHLKCLRLENVPEGDWFCPRCCCASCGRSLYDPTIQTEILYCDQCEREYHSNCVPGSAMKYESSDNQFCSRKCLKIFRGLRKLVGRVNKVDDMYSWTLLRSEHYDQSEENSKLESVADLNTRLALALTVIQECFRPMIDPRSNIDMVSHILYNRRGEDKRMDFRGFYTVVLEKEQELISVASMRVHGSHAAEIPFIGTRSQYRKQGMCRRLINVIQQVLHTLEVQTLVLPAIAEFIETWTSAFGFQKLTAAQGIQLMELNIVTFPGSSVLQKPLTWLECGRKLTPVAGNSQYPLSLLIIFLSLQRNWPTSLS</sequence>
<dbReference type="Pfam" id="PF16135">
    <property type="entry name" value="TDBD"/>
    <property type="match status" value="1"/>
</dbReference>
<proteinExistence type="predicted"/>
<dbReference type="InterPro" id="IPR016181">
    <property type="entry name" value="Acyl_CoA_acyltransferase"/>
</dbReference>
<dbReference type="InterPro" id="IPR000182">
    <property type="entry name" value="GNAT_dom"/>
</dbReference>
<dbReference type="Gramene" id="EFJ35658">
    <property type="protein sequence ID" value="EFJ35658"/>
    <property type="gene ID" value="SELMODRAFT_80470"/>
</dbReference>
<keyword evidence="10" id="KW-1185">Reference proteome</keyword>
<dbReference type="OMA" id="FQNENIC"/>
<dbReference type="STRING" id="88036.D8QWL5"/>
<dbReference type="SUPFAM" id="SSF57903">
    <property type="entry name" value="FYVE/PHD zinc finger"/>
    <property type="match status" value="1"/>
</dbReference>
<dbReference type="CDD" id="cd04301">
    <property type="entry name" value="NAT_SF"/>
    <property type="match status" value="1"/>
</dbReference>
<evidence type="ECO:0000259" key="8">
    <source>
        <dbReference type="PROSITE" id="PS51186"/>
    </source>
</evidence>
<dbReference type="InterPro" id="IPR001965">
    <property type="entry name" value="Znf_PHD"/>
</dbReference>
<keyword evidence="2" id="KW-0479">Metal-binding</keyword>
<dbReference type="Proteomes" id="UP000001514">
    <property type="component" value="Unassembled WGS sequence"/>
</dbReference>
<dbReference type="Pfam" id="PF23209">
    <property type="entry name" value="IDM1_C"/>
    <property type="match status" value="1"/>
</dbReference>
<dbReference type="GO" id="GO:0016747">
    <property type="term" value="F:acyltransferase activity, transferring groups other than amino-acyl groups"/>
    <property type="evidence" value="ECO:0007669"/>
    <property type="project" value="InterPro"/>
</dbReference>
<evidence type="ECO:0000313" key="9">
    <source>
        <dbReference type="EMBL" id="EFJ35658.1"/>
    </source>
</evidence>
<dbReference type="eggNOG" id="ENOG502QTVY">
    <property type="taxonomic scope" value="Eukaryota"/>
</dbReference>
<feature type="domain" description="N-acetyltransferase" evidence="8">
    <location>
        <begin position="263"/>
        <end position="411"/>
    </location>
</feature>
<dbReference type="SMART" id="SM00249">
    <property type="entry name" value="PHD"/>
    <property type="match status" value="2"/>
</dbReference>
<evidence type="ECO:0000256" key="1">
    <source>
        <dbReference type="ARBA" id="ARBA00004123"/>
    </source>
</evidence>
<name>D8QWL5_SELML</name>
<comment type="subcellular location">
    <subcellularLocation>
        <location evidence="1">Nucleus</location>
    </subcellularLocation>
</comment>
<evidence type="ECO:0000256" key="3">
    <source>
        <dbReference type="ARBA" id="ARBA00022771"/>
    </source>
</evidence>
<organism evidence="10">
    <name type="scientific">Selaginella moellendorffii</name>
    <name type="common">Spikemoss</name>
    <dbReference type="NCBI Taxonomy" id="88036"/>
    <lineage>
        <taxon>Eukaryota</taxon>
        <taxon>Viridiplantae</taxon>
        <taxon>Streptophyta</taxon>
        <taxon>Embryophyta</taxon>
        <taxon>Tracheophyta</taxon>
        <taxon>Lycopodiopsida</taxon>
        <taxon>Selaginellales</taxon>
        <taxon>Selaginellaceae</taxon>
        <taxon>Selaginella</taxon>
    </lineage>
</organism>
<dbReference type="PANTHER" id="PTHR46309:SF1">
    <property type="entry name" value="PHD FINGER PROTEIN 12"/>
    <property type="match status" value="1"/>
</dbReference>
<evidence type="ECO:0000256" key="2">
    <source>
        <dbReference type="ARBA" id="ARBA00022723"/>
    </source>
</evidence>
<dbReference type="InterPro" id="IPR011011">
    <property type="entry name" value="Znf_FYVE_PHD"/>
</dbReference>
<evidence type="ECO:0000256" key="4">
    <source>
        <dbReference type="ARBA" id="ARBA00022833"/>
    </source>
</evidence>
<dbReference type="Gene3D" id="3.40.630.30">
    <property type="match status" value="1"/>
</dbReference>
<dbReference type="EMBL" id="GL377568">
    <property type="protein sequence ID" value="EFJ35658.1"/>
    <property type="molecule type" value="Genomic_DNA"/>
</dbReference>
<dbReference type="KEGG" id="smo:SELMODRAFT_80470"/>
<keyword evidence="4" id="KW-0862">Zinc</keyword>
<dbReference type="PROSITE" id="PS51186">
    <property type="entry name" value="GNAT"/>
    <property type="match status" value="1"/>
</dbReference>
<dbReference type="InterPro" id="IPR056511">
    <property type="entry name" value="IDM1_C"/>
</dbReference>
<dbReference type="GO" id="GO:0003714">
    <property type="term" value="F:transcription corepressor activity"/>
    <property type="evidence" value="ECO:0007669"/>
    <property type="project" value="InterPro"/>
</dbReference>
<dbReference type="AlphaFoldDB" id="D8QWL5"/>
<dbReference type="InParanoid" id="D8QWL5"/>
<dbReference type="Gene3D" id="3.30.40.10">
    <property type="entry name" value="Zinc/RING finger domain, C3HC4 (zinc finger)"/>
    <property type="match status" value="2"/>
</dbReference>
<dbReference type="FunCoup" id="D8QWL5">
    <property type="interactions" value="2260"/>
</dbReference>
<dbReference type="PANTHER" id="PTHR46309">
    <property type="entry name" value="PHD FINGER PROTEIN 12"/>
    <property type="match status" value="1"/>
</dbReference>
<reference evidence="9 10" key="1">
    <citation type="journal article" date="2011" name="Science">
        <title>The Selaginella genome identifies genetic changes associated with the evolution of vascular plants.</title>
        <authorList>
            <person name="Banks J.A."/>
            <person name="Nishiyama T."/>
            <person name="Hasebe M."/>
            <person name="Bowman J.L."/>
            <person name="Gribskov M."/>
            <person name="dePamphilis C."/>
            <person name="Albert V.A."/>
            <person name="Aono N."/>
            <person name="Aoyama T."/>
            <person name="Ambrose B.A."/>
            <person name="Ashton N.W."/>
            <person name="Axtell M.J."/>
            <person name="Barker E."/>
            <person name="Barker M.S."/>
            <person name="Bennetzen J.L."/>
            <person name="Bonawitz N.D."/>
            <person name="Chapple C."/>
            <person name="Cheng C."/>
            <person name="Correa L.G."/>
            <person name="Dacre M."/>
            <person name="DeBarry J."/>
            <person name="Dreyer I."/>
            <person name="Elias M."/>
            <person name="Engstrom E.M."/>
            <person name="Estelle M."/>
            <person name="Feng L."/>
            <person name="Finet C."/>
            <person name="Floyd S.K."/>
            <person name="Frommer W.B."/>
            <person name="Fujita T."/>
            <person name="Gramzow L."/>
            <person name="Gutensohn M."/>
            <person name="Harholt J."/>
            <person name="Hattori M."/>
            <person name="Heyl A."/>
            <person name="Hirai T."/>
            <person name="Hiwatashi Y."/>
            <person name="Ishikawa M."/>
            <person name="Iwata M."/>
            <person name="Karol K.G."/>
            <person name="Koehler B."/>
            <person name="Kolukisaoglu U."/>
            <person name="Kubo M."/>
            <person name="Kurata T."/>
            <person name="Lalonde S."/>
            <person name="Li K."/>
            <person name="Li Y."/>
            <person name="Litt A."/>
            <person name="Lyons E."/>
            <person name="Manning G."/>
            <person name="Maruyama T."/>
            <person name="Michael T.P."/>
            <person name="Mikami K."/>
            <person name="Miyazaki S."/>
            <person name="Morinaga S."/>
            <person name="Murata T."/>
            <person name="Mueller-Roeber B."/>
            <person name="Nelson D.R."/>
            <person name="Obara M."/>
            <person name="Oguri Y."/>
            <person name="Olmstead R.G."/>
            <person name="Onodera N."/>
            <person name="Petersen B.L."/>
            <person name="Pils B."/>
            <person name="Prigge M."/>
            <person name="Rensing S.A."/>
            <person name="Riano-Pachon D.M."/>
            <person name="Roberts A.W."/>
            <person name="Sato Y."/>
            <person name="Scheller H.V."/>
            <person name="Schulz B."/>
            <person name="Schulz C."/>
            <person name="Shakirov E.V."/>
            <person name="Shibagaki N."/>
            <person name="Shinohara N."/>
            <person name="Shippen D.E."/>
            <person name="Soerensen I."/>
            <person name="Sotooka R."/>
            <person name="Sugimoto N."/>
            <person name="Sugita M."/>
            <person name="Sumikawa N."/>
            <person name="Tanurdzic M."/>
            <person name="Theissen G."/>
            <person name="Ulvskov P."/>
            <person name="Wakazuki S."/>
            <person name="Weng J.K."/>
            <person name="Willats W.W."/>
            <person name="Wipf D."/>
            <person name="Wolf P.G."/>
            <person name="Yang L."/>
            <person name="Zimmer A.D."/>
            <person name="Zhu Q."/>
            <person name="Mitros T."/>
            <person name="Hellsten U."/>
            <person name="Loque D."/>
            <person name="Otillar R."/>
            <person name="Salamov A."/>
            <person name="Schmutz J."/>
            <person name="Shapiro H."/>
            <person name="Lindquist E."/>
            <person name="Lucas S."/>
            <person name="Rokhsar D."/>
            <person name="Grigoriev I.V."/>
        </authorList>
    </citation>
    <scope>NUCLEOTIDE SEQUENCE [LARGE SCALE GENOMIC DNA]</scope>
</reference>
<evidence type="ECO:0008006" key="11">
    <source>
        <dbReference type="Google" id="ProtNLM"/>
    </source>
</evidence>
<dbReference type="InterPro" id="IPR042163">
    <property type="entry name" value="PHF12"/>
</dbReference>
<dbReference type="Pfam" id="PF00628">
    <property type="entry name" value="PHD"/>
    <property type="match status" value="1"/>
</dbReference>
<dbReference type="SUPFAM" id="SSF55729">
    <property type="entry name" value="Acyl-CoA N-acyltransferases (Nat)"/>
    <property type="match status" value="1"/>
</dbReference>
<evidence type="ECO:0000259" key="7">
    <source>
        <dbReference type="PROSITE" id="PS50016"/>
    </source>
</evidence>
<keyword evidence="5" id="KW-0539">Nucleus</keyword>
<dbReference type="GO" id="GO:0005634">
    <property type="term" value="C:nucleus"/>
    <property type="evidence" value="ECO:0007669"/>
    <property type="project" value="UniProtKB-SubCell"/>
</dbReference>
<gene>
    <name evidence="9" type="ORF">SELMODRAFT_80470</name>
</gene>
<feature type="domain" description="PHD-type" evidence="7">
    <location>
        <begin position="128"/>
        <end position="173"/>
    </location>
</feature>
<dbReference type="PROSITE" id="PS50016">
    <property type="entry name" value="ZF_PHD_2"/>
    <property type="match status" value="1"/>
</dbReference>
<dbReference type="GO" id="GO:0008270">
    <property type="term" value="F:zinc ion binding"/>
    <property type="evidence" value="ECO:0007669"/>
    <property type="project" value="UniProtKB-KW"/>
</dbReference>
<evidence type="ECO:0000313" key="10">
    <source>
        <dbReference type="Proteomes" id="UP000001514"/>
    </source>
</evidence>
<dbReference type="HOGENOM" id="CLU_009819_2_1_1"/>
<dbReference type="InterPro" id="IPR019787">
    <property type="entry name" value="Znf_PHD-finger"/>
</dbReference>
<dbReference type="CDD" id="cd15532">
    <property type="entry name" value="PHD2_CHD_II"/>
    <property type="match status" value="1"/>
</dbReference>
<dbReference type="InterPro" id="IPR032308">
    <property type="entry name" value="TDBD"/>
</dbReference>